<gene>
    <name evidence="1" type="ORF">NM208_g796</name>
</gene>
<dbReference type="Proteomes" id="UP001148629">
    <property type="component" value="Unassembled WGS sequence"/>
</dbReference>
<organism evidence="1 2">
    <name type="scientific">Fusarium decemcellulare</name>
    <dbReference type="NCBI Taxonomy" id="57161"/>
    <lineage>
        <taxon>Eukaryota</taxon>
        <taxon>Fungi</taxon>
        <taxon>Dikarya</taxon>
        <taxon>Ascomycota</taxon>
        <taxon>Pezizomycotina</taxon>
        <taxon>Sordariomycetes</taxon>
        <taxon>Hypocreomycetidae</taxon>
        <taxon>Hypocreales</taxon>
        <taxon>Nectriaceae</taxon>
        <taxon>Fusarium</taxon>
        <taxon>Fusarium decemcellulare species complex</taxon>
    </lineage>
</organism>
<name>A0ACC1SYC9_9HYPO</name>
<keyword evidence="2" id="KW-1185">Reference proteome</keyword>
<comment type="caution">
    <text evidence="1">The sequence shown here is derived from an EMBL/GenBank/DDBJ whole genome shotgun (WGS) entry which is preliminary data.</text>
</comment>
<protein>
    <submittedName>
        <fullName evidence="1">Uncharacterized protein</fullName>
    </submittedName>
</protein>
<sequence>MADPLSISASIAGLVTLADTIFRATFRFAKAAKNVKQDVTQLASETQDLAGVLHRLSLLASALELDTNQKTLRLHHVISCRQMLLRVEKTLSKATADLDSGKSIHHVKRALKWPFSSTETKGLLDEIARHKETLALALTADSMDVLLNCLSRQKKI</sequence>
<evidence type="ECO:0000313" key="2">
    <source>
        <dbReference type="Proteomes" id="UP001148629"/>
    </source>
</evidence>
<accession>A0ACC1SYC9</accession>
<dbReference type="EMBL" id="JANRMS010000037">
    <property type="protein sequence ID" value="KAJ3548854.1"/>
    <property type="molecule type" value="Genomic_DNA"/>
</dbReference>
<evidence type="ECO:0000313" key="1">
    <source>
        <dbReference type="EMBL" id="KAJ3548854.1"/>
    </source>
</evidence>
<reference evidence="1" key="1">
    <citation type="submission" date="2022-08" db="EMBL/GenBank/DDBJ databases">
        <title>Genome Sequence of Fusarium decemcellulare.</title>
        <authorList>
            <person name="Buettner E."/>
        </authorList>
    </citation>
    <scope>NUCLEOTIDE SEQUENCE</scope>
    <source>
        <strain evidence="1">Babe19</strain>
    </source>
</reference>
<proteinExistence type="predicted"/>